<sequence length="810" mass="90395">MSTNISEFFRQHRALKIIVVIFLIKMALLTIAIMAIGVFFNYFLDVTKVINQNSLVPITYSKYSVSYARVIPRIILENCSTDFFSADKARISLSELSLLTFNPKIKSIKFTNAQIASNKFSLTDVVNHNKLLEQLIDLGDRRIDLSFYNLNWGGQNFSEVSINNSTLGSSVKAYADHLVIKASLSRDRKANVFDLNIKGKTYTLVMQEEYDQREYKSGVLNLNMNSENILAASLVFENNRFLIKDISGDNKWFKGSGQVDFDKGGLSLNVAIDHLDLSNLTLNDFAFLQDWSNFPQLKSNLNAKLQISDLMIFNQKISNLSLALDTDDFGNLNQNLNGNVGTDGSFSVEGVLQNGVFYKVFDGSISIQHNNFNVLRKILGSTITGDAQSFNFESDVAWSPFSIDFQGISSSLGQTKLEGDLSYKTYGLGNKWEGILKVQGYNADDENNLFKDAADNLKAILFKSYDKDYVQNFLFLNKDRTPINLNIIFNDAIFSGQNFDHLHFVVDAPPKQVKFNFFNIKKQDYFITGIANVTFPSFEPSYAIAIFDGKIPDLGFNSVVGFKEFLEKKLNLRNMGIDLSMRLGEVSFWQTPLTNIYLKARSYHAVIILDKLNFNLQGGDVALNGNIPLYPFGPSLGYSYSNIDLGPIFADASILPGLQGAISTNGTMHFTGDTLKEMLYTLTLDGKIVGIEVMFPYLSIDKTIAPPVYRPYGQKDNTPQSPNTTLGSVDGSYQMFQGIISSKDLKFANSNKFNTDATANLNIYTGAVSFDAKMYPPYKVNPFTVAPLMTLTVGGTLSDPLITLDTKPKL</sequence>
<keyword evidence="3" id="KW-1185">Reference proteome</keyword>
<organism evidence="2 3">
    <name type="scientific">Candidatus Phycorickettsia trachydisci</name>
    <dbReference type="NCBI Taxonomy" id="2115978"/>
    <lineage>
        <taxon>Bacteria</taxon>
        <taxon>Pseudomonadati</taxon>
        <taxon>Pseudomonadota</taxon>
        <taxon>Alphaproteobacteria</taxon>
        <taxon>Rickettsiales</taxon>
        <taxon>Rickettsiaceae</taxon>
        <taxon>Candidatus Phycorickettsia</taxon>
    </lineage>
</organism>
<accession>A0A2P1P8M2</accession>
<evidence type="ECO:0000313" key="2">
    <source>
        <dbReference type="EMBL" id="AVP87628.1"/>
    </source>
</evidence>
<dbReference type="RefSeq" id="WP_106874483.1">
    <property type="nucleotide sequence ID" value="NZ_CP027845.1"/>
</dbReference>
<name>A0A2P1P8M2_9RICK</name>
<dbReference type="KEGG" id="ptc:phytr_6870"/>
<evidence type="ECO:0000256" key="1">
    <source>
        <dbReference type="SAM" id="Phobius"/>
    </source>
</evidence>
<protein>
    <submittedName>
        <fullName evidence="2">Uncharacterized protein</fullName>
    </submittedName>
</protein>
<evidence type="ECO:0000313" key="3">
    <source>
        <dbReference type="Proteomes" id="UP000241762"/>
    </source>
</evidence>
<dbReference type="EMBL" id="CP027845">
    <property type="protein sequence ID" value="AVP87628.1"/>
    <property type="molecule type" value="Genomic_DNA"/>
</dbReference>
<gene>
    <name evidence="2" type="ORF">phytr_6870</name>
</gene>
<proteinExistence type="predicted"/>
<keyword evidence="1" id="KW-0472">Membrane</keyword>
<dbReference type="Proteomes" id="UP000241762">
    <property type="component" value="Chromosome"/>
</dbReference>
<keyword evidence="1" id="KW-1133">Transmembrane helix</keyword>
<reference evidence="2 3" key="1">
    <citation type="submission" date="2018-03" db="EMBL/GenBank/DDBJ databases">
        <title>A gene transfer event suggests a long-term partnership between eustigmatophyte algae and a novel lineage of endosymbiotic bacteria.</title>
        <authorList>
            <person name="Yurchenko T."/>
            <person name="Sevcikova T."/>
            <person name="Pribyl P."/>
            <person name="El Karkouri K."/>
            <person name="Klimes V."/>
            <person name="Amaral R."/>
            <person name="Zbrankova V."/>
            <person name="Kim E."/>
            <person name="Raoult D."/>
            <person name="Santos L.M.A."/>
            <person name="Elias M."/>
        </authorList>
    </citation>
    <scope>NUCLEOTIDE SEQUENCE [LARGE SCALE GENOMIC DNA]</scope>
    <source>
        <strain evidence="2">CCALA 838</strain>
    </source>
</reference>
<feature type="transmembrane region" description="Helical" evidence="1">
    <location>
        <begin position="17"/>
        <end position="44"/>
    </location>
</feature>
<dbReference type="AlphaFoldDB" id="A0A2P1P8M2"/>
<keyword evidence="1" id="KW-0812">Transmembrane</keyword>